<comment type="caution">
    <text evidence="2">The sequence shown here is derived from an EMBL/GenBank/DDBJ whole genome shotgun (WGS) entry which is preliminary data.</text>
</comment>
<dbReference type="EMBL" id="LSYV01000018">
    <property type="protein sequence ID" value="KXZ50344.1"/>
    <property type="molecule type" value="Genomic_DNA"/>
</dbReference>
<gene>
    <name evidence="2" type="ORF">GPECTOR_17g985</name>
</gene>
<sequence>MGQRGTKVAPEVHAGDDDGAGGDDPRELLEIPQLMGAIRDLKRERHALQKAARVLEAQEVGRDVKRLTAALHRRVEALPVRHVEYHYDIGLLREAHVGHHVKHEGAREAPGDDA</sequence>
<proteinExistence type="predicted"/>
<accession>A0A150GKM8</accession>
<evidence type="ECO:0000313" key="2">
    <source>
        <dbReference type="EMBL" id="KXZ50344.1"/>
    </source>
</evidence>
<keyword evidence="3" id="KW-1185">Reference proteome</keyword>
<dbReference type="AlphaFoldDB" id="A0A150GKM8"/>
<reference evidence="3" key="1">
    <citation type="journal article" date="2016" name="Nat. Commun.">
        <title>The Gonium pectorale genome demonstrates co-option of cell cycle regulation during the evolution of multicellularity.</title>
        <authorList>
            <person name="Hanschen E.R."/>
            <person name="Marriage T.N."/>
            <person name="Ferris P.J."/>
            <person name="Hamaji T."/>
            <person name="Toyoda A."/>
            <person name="Fujiyama A."/>
            <person name="Neme R."/>
            <person name="Noguchi H."/>
            <person name="Minakuchi Y."/>
            <person name="Suzuki M."/>
            <person name="Kawai-Toyooka H."/>
            <person name="Smith D.R."/>
            <person name="Sparks H."/>
            <person name="Anderson J."/>
            <person name="Bakaric R."/>
            <person name="Luria V."/>
            <person name="Karger A."/>
            <person name="Kirschner M.W."/>
            <person name="Durand P.M."/>
            <person name="Michod R.E."/>
            <person name="Nozaki H."/>
            <person name="Olson B.J."/>
        </authorList>
    </citation>
    <scope>NUCLEOTIDE SEQUENCE [LARGE SCALE GENOMIC DNA]</scope>
    <source>
        <strain evidence="3">NIES-2863</strain>
    </source>
</reference>
<protein>
    <submittedName>
        <fullName evidence="2">Uncharacterized protein</fullName>
    </submittedName>
</protein>
<feature type="region of interest" description="Disordered" evidence="1">
    <location>
        <begin position="1"/>
        <end position="25"/>
    </location>
</feature>
<dbReference type="Proteomes" id="UP000075714">
    <property type="component" value="Unassembled WGS sequence"/>
</dbReference>
<evidence type="ECO:0000256" key="1">
    <source>
        <dbReference type="SAM" id="MobiDB-lite"/>
    </source>
</evidence>
<organism evidence="2 3">
    <name type="scientific">Gonium pectorale</name>
    <name type="common">Green alga</name>
    <dbReference type="NCBI Taxonomy" id="33097"/>
    <lineage>
        <taxon>Eukaryota</taxon>
        <taxon>Viridiplantae</taxon>
        <taxon>Chlorophyta</taxon>
        <taxon>core chlorophytes</taxon>
        <taxon>Chlorophyceae</taxon>
        <taxon>CS clade</taxon>
        <taxon>Chlamydomonadales</taxon>
        <taxon>Volvocaceae</taxon>
        <taxon>Gonium</taxon>
    </lineage>
</organism>
<name>A0A150GKM8_GONPE</name>
<evidence type="ECO:0000313" key="3">
    <source>
        <dbReference type="Proteomes" id="UP000075714"/>
    </source>
</evidence>